<dbReference type="EMBL" id="JAAAPO010000007">
    <property type="protein sequence ID" value="NBC37915.1"/>
    <property type="molecule type" value="Genomic_DNA"/>
</dbReference>
<reference evidence="3" key="1">
    <citation type="submission" date="2020-01" db="EMBL/GenBank/DDBJ databases">
        <title>Sphingomonas sp. strain CSW-10.</title>
        <authorList>
            <person name="Chen W.-M."/>
        </authorList>
    </citation>
    <scope>NUCLEOTIDE SEQUENCE [LARGE SCALE GENOMIC DNA]</scope>
    <source>
        <strain evidence="3">FSY-8</strain>
    </source>
</reference>
<sequence length="333" mass="36472">MIKKLGFGGAPLGNMFAPIDEATADATMQAAWDSGARHFDTAPVYGGTLGEHRFGRFLRQMPRDDFVISTKVGRLMRPGREKSAAPKVVHGPSSDEAGLFKGGLPFHAHVDYGYDAAMRSFEDSLQRLGLDRIDIVYVHDLGADHLGPAWEEHWPIAMNGAFRALRTLRDQGVIRTWGMGNNVIEPCLRALEQTDPDIIHISGRYTLLDRSAEDLLAQCLRRGVPVVLGGCYNSGILADGPYDDYRPAIAQRIEQRDRLAQVCARYGVSLKAAALQFCARHPAVEAIVPGAKSPLKARENALMLQDPIPPDLWTEFSTTSAMPFCSKSATDLG</sequence>
<dbReference type="SUPFAM" id="SSF51430">
    <property type="entry name" value="NAD(P)-linked oxidoreductase"/>
    <property type="match status" value="1"/>
</dbReference>
<feature type="domain" description="NADP-dependent oxidoreductase" evidence="1">
    <location>
        <begin position="4"/>
        <end position="311"/>
    </location>
</feature>
<dbReference type="RefSeq" id="WP_161720442.1">
    <property type="nucleotide sequence ID" value="NZ_JAAAPO010000007.1"/>
</dbReference>
<accession>A0ABW9XH93</accession>
<dbReference type="CDD" id="cd19152">
    <property type="entry name" value="AKR_AKR15A"/>
    <property type="match status" value="1"/>
</dbReference>
<dbReference type="PANTHER" id="PTHR42686:SF1">
    <property type="entry name" value="GH17980P-RELATED"/>
    <property type="match status" value="1"/>
</dbReference>
<evidence type="ECO:0000259" key="1">
    <source>
        <dbReference type="Pfam" id="PF00248"/>
    </source>
</evidence>
<dbReference type="Pfam" id="PF00248">
    <property type="entry name" value="Aldo_ket_red"/>
    <property type="match status" value="1"/>
</dbReference>
<dbReference type="PANTHER" id="PTHR42686">
    <property type="entry name" value="GH17980P-RELATED"/>
    <property type="match status" value="1"/>
</dbReference>
<proteinExistence type="predicted"/>
<gene>
    <name evidence="2" type="ORF">GTZ99_15275</name>
</gene>
<dbReference type="Proteomes" id="UP000753724">
    <property type="component" value="Unassembled WGS sequence"/>
</dbReference>
<dbReference type="InterPro" id="IPR023210">
    <property type="entry name" value="NADP_OxRdtase_dom"/>
</dbReference>
<keyword evidence="3" id="KW-1185">Reference proteome</keyword>
<dbReference type="InterPro" id="IPR036812">
    <property type="entry name" value="NAD(P)_OxRdtase_dom_sf"/>
</dbReference>
<evidence type="ECO:0000313" key="3">
    <source>
        <dbReference type="Proteomes" id="UP000753724"/>
    </source>
</evidence>
<comment type="caution">
    <text evidence="2">The sequence shown here is derived from an EMBL/GenBank/DDBJ whole genome shotgun (WGS) entry which is preliminary data.</text>
</comment>
<name>A0ABW9XH93_9SPHN</name>
<evidence type="ECO:0000313" key="2">
    <source>
        <dbReference type="EMBL" id="NBC37915.1"/>
    </source>
</evidence>
<dbReference type="InterPro" id="IPR020471">
    <property type="entry name" value="AKR"/>
</dbReference>
<dbReference type="Gene3D" id="3.20.20.100">
    <property type="entry name" value="NADP-dependent oxidoreductase domain"/>
    <property type="match status" value="1"/>
</dbReference>
<protein>
    <submittedName>
        <fullName evidence="2">Aldo/keto reductase</fullName>
    </submittedName>
</protein>
<organism evidence="2 3">
    <name type="scientific">Novosphingobium ovatum</name>
    <dbReference type="NCBI Taxonomy" id="1908523"/>
    <lineage>
        <taxon>Bacteria</taxon>
        <taxon>Pseudomonadati</taxon>
        <taxon>Pseudomonadota</taxon>
        <taxon>Alphaproteobacteria</taxon>
        <taxon>Sphingomonadales</taxon>
        <taxon>Sphingomonadaceae</taxon>
        <taxon>Novosphingobium</taxon>
    </lineage>
</organism>